<comment type="cofactor">
    <cofactor evidence="2">
        <name>Mg(2+)</name>
        <dbReference type="ChEBI" id="CHEBI:18420"/>
    </cofactor>
</comment>
<evidence type="ECO:0000259" key="10">
    <source>
        <dbReference type="Pfam" id="PF03372"/>
    </source>
</evidence>
<dbReference type="KEGG" id="aon:DEH84_04745"/>
<sequence length="332" mass="36361">MFFVSVVAAWLLHAGHSAHPLLALAPYLPWPWMLVPAVLALWASMWLRPVWRLMSLASVLLVSGVVMDLALGLADEGDKPLRLMTYNAKVMLASQRPGGMEGLAAEIAAHDPDVLVMQDAGELRHIERSMPGLQASLFGDRNVYLHGQYVVASRLPLHGCHAERLPFPPEQREAHDFVRCEVDGPHGRFTLVNVHFVTPRQGLLAVRRGGLDGLEVWEGNATVRVEQAHALAEALRGIQGPVVVAGDLNAPERTDVVRSLLATGLRDVWSSAGFGYGYTHGHSLRIGLFQSFLRIDHILVSEDIGVRAVKVGGAIASEHRAVIADLLMQRRR</sequence>
<evidence type="ECO:0000313" key="12">
    <source>
        <dbReference type="Proteomes" id="UP000244892"/>
    </source>
</evidence>
<dbReference type="InterPro" id="IPR036691">
    <property type="entry name" value="Endo/exonu/phosph_ase_sf"/>
</dbReference>
<keyword evidence="12" id="KW-1185">Reference proteome</keyword>
<dbReference type="PANTHER" id="PTHR15822">
    <property type="entry name" value="TRAF AND TNF RECEPTOR-ASSOCIATED PROTEIN"/>
    <property type="match status" value="1"/>
</dbReference>
<evidence type="ECO:0000256" key="1">
    <source>
        <dbReference type="ARBA" id="ARBA00001936"/>
    </source>
</evidence>
<dbReference type="OrthoDB" id="209281at2"/>
<name>A0A2U8FP27_9BURK</name>
<keyword evidence="9" id="KW-0812">Transmembrane</keyword>
<accession>A0A2U8FP27</accession>
<evidence type="ECO:0000256" key="6">
    <source>
        <dbReference type="ARBA" id="ARBA00022801"/>
    </source>
</evidence>
<dbReference type="GO" id="GO:0016787">
    <property type="term" value="F:hydrolase activity"/>
    <property type="evidence" value="ECO:0007669"/>
    <property type="project" value="UniProtKB-KW"/>
</dbReference>
<keyword evidence="4" id="KW-0479">Metal-binding</keyword>
<keyword evidence="7" id="KW-0460">Magnesium</keyword>
<evidence type="ECO:0000256" key="5">
    <source>
        <dbReference type="ARBA" id="ARBA00022763"/>
    </source>
</evidence>
<keyword evidence="3" id="KW-0540">Nuclease</keyword>
<keyword evidence="9" id="KW-1133">Transmembrane helix</keyword>
<keyword evidence="5" id="KW-0227">DNA damage</keyword>
<dbReference type="EMBL" id="CP029210">
    <property type="protein sequence ID" value="AWI52802.1"/>
    <property type="molecule type" value="Genomic_DNA"/>
</dbReference>
<keyword evidence="9" id="KW-0472">Membrane</keyword>
<dbReference type="GO" id="GO:0006281">
    <property type="term" value="P:DNA repair"/>
    <property type="evidence" value="ECO:0007669"/>
    <property type="project" value="UniProtKB-KW"/>
</dbReference>
<feature type="domain" description="Endonuclease/exonuclease/phosphatase" evidence="10">
    <location>
        <begin position="84"/>
        <end position="319"/>
    </location>
</feature>
<feature type="transmembrane region" description="Helical" evidence="9">
    <location>
        <begin position="27"/>
        <end position="47"/>
    </location>
</feature>
<dbReference type="InterPro" id="IPR005135">
    <property type="entry name" value="Endo/exonuclease/phosphatase"/>
</dbReference>
<evidence type="ECO:0000256" key="9">
    <source>
        <dbReference type="SAM" id="Phobius"/>
    </source>
</evidence>
<evidence type="ECO:0000313" key="11">
    <source>
        <dbReference type="EMBL" id="AWI52802.1"/>
    </source>
</evidence>
<evidence type="ECO:0000256" key="4">
    <source>
        <dbReference type="ARBA" id="ARBA00022723"/>
    </source>
</evidence>
<dbReference type="AlphaFoldDB" id="A0A2U8FP27"/>
<dbReference type="Pfam" id="PF03372">
    <property type="entry name" value="Exo_endo_phos"/>
    <property type="match status" value="1"/>
</dbReference>
<evidence type="ECO:0000256" key="7">
    <source>
        <dbReference type="ARBA" id="ARBA00022842"/>
    </source>
</evidence>
<evidence type="ECO:0000256" key="2">
    <source>
        <dbReference type="ARBA" id="ARBA00001946"/>
    </source>
</evidence>
<dbReference type="GO" id="GO:0004518">
    <property type="term" value="F:nuclease activity"/>
    <property type="evidence" value="ECO:0007669"/>
    <property type="project" value="UniProtKB-KW"/>
</dbReference>
<protein>
    <recommendedName>
        <fullName evidence="10">Endonuclease/exonuclease/phosphatase domain-containing protein</fullName>
    </recommendedName>
</protein>
<dbReference type="PANTHER" id="PTHR15822:SF4">
    <property type="entry name" value="TYROSYL-DNA PHOSPHODIESTERASE 2"/>
    <property type="match status" value="1"/>
</dbReference>
<gene>
    <name evidence="11" type="ORF">DEH84_04745</name>
</gene>
<dbReference type="GO" id="GO:0046872">
    <property type="term" value="F:metal ion binding"/>
    <property type="evidence" value="ECO:0007669"/>
    <property type="project" value="UniProtKB-KW"/>
</dbReference>
<dbReference type="InterPro" id="IPR051547">
    <property type="entry name" value="TDP2-like"/>
</dbReference>
<proteinExistence type="predicted"/>
<organism evidence="11 12">
    <name type="scientific">Aquabacterium olei</name>
    <dbReference type="NCBI Taxonomy" id="1296669"/>
    <lineage>
        <taxon>Bacteria</taxon>
        <taxon>Pseudomonadati</taxon>
        <taxon>Pseudomonadota</taxon>
        <taxon>Betaproteobacteria</taxon>
        <taxon>Burkholderiales</taxon>
        <taxon>Aquabacterium</taxon>
    </lineage>
</organism>
<reference evidence="11 12" key="1">
    <citation type="submission" date="2018-05" db="EMBL/GenBank/DDBJ databases">
        <title>complete genome sequence of Aquabacterium olei NBRC 110486.</title>
        <authorList>
            <person name="Tang B."/>
            <person name="Chang J."/>
            <person name="Zhang L."/>
            <person name="Yang H."/>
        </authorList>
    </citation>
    <scope>NUCLEOTIDE SEQUENCE [LARGE SCALE GENOMIC DNA]</scope>
    <source>
        <strain evidence="11 12">NBRC 110486</strain>
    </source>
</reference>
<evidence type="ECO:0000256" key="8">
    <source>
        <dbReference type="ARBA" id="ARBA00023204"/>
    </source>
</evidence>
<keyword evidence="6" id="KW-0378">Hydrolase</keyword>
<keyword evidence="8" id="KW-0234">DNA repair</keyword>
<dbReference type="RefSeq" id="WP_109035228.1">
    <property type="nucleotide sequence ID" value="NZ_CP029210.1"/>
</dbReference>
<dbReference type="SUPFAM" id="SSF56219">
    <property type="entry name" value="DNase I-like"/>
    <property type="match status" value="1"/>
</dbReference>
<dbReference type="Proteomes" id="UP000244892">
    <property type="component" value="Chromosome"/>
</dbReference>
<feature type="transmembrane region" description="Helical" evidence="9">
    <location>
        <begin position="54"/>
        <end position="74"/>
    </location>
</feature>
<comment type="cofactor">
    <cofactor evidence="1">
        <name>Mn(2+)</name>
        <dbReference type="ChEBI" id="CHEBI:29035"/>
    </cofactor>
</comment>
<evidence type="ECO:0000256" key="3">
    <source>
        <dbReference type="ARBA" id="ARBA00022722"/>
    </source>
</evidence>
<dbReference type="Gene3D" id="3.60.10.10">
    <property type="entry name" value="Endonuclease/exonuclease/phosphatase"/>
    <property type="match status" value="1"/>
</dbReference>